<comment type="caution">
    <text evidence="2">The sequence shown here is derived from an EMBL/GenBank/DDBJ whole genome shotgun (WGS) entry which is preliminary data.</text>
</comment>
<feature type="transmembrane region" description="Helical" evidence="1">
    <location>
        <begin position="12"/>
        <end position="35"/>
    </location>
</feature>
<feature type="transmembrane region" description="Helical" evidence="1">
    <location>
        <begin position="91"/>
        <end position="115"/>
    </location>
</feature>
<evidence type="ECO:0000313" key="3">
    <source>
        <dbReference type="Proteomes" id="UP001054902"/>
    </source>
</evidence>
<organism evidence="2 3">
    <name type="scientific">Chaetoceros tenuissimus</name>
    <dbReference type="NCBI Taxonomy" id="426638"/>
    <lineage>
        <taxon>Eukaryota</taxon>
        <taxon>Sar</taxon>
        <taxon>Stramenopiles</taxon>
        <taxon>Ochrophyta</taxon>
        <taxon>Bacillariophyta</taxon>
        <taxon>Coscinodiscophyceae</taxon>
        <taxon>Chaetocerotophycidae</taxon>
        <taxon>Chaetocerotales</taxon>
        <taxon>Chaetocerotaceae</taxon>
        <taxon>Chaetoceros</taxon>
    </lineage>
</organism>
<protein>
    <submittedName>
        <fullName evidence="2">Uncharacterized protein</fullName>
    </submittedName>
</protein>
<keyword evidence="1" id="KW-0472">Membrane</keyword>
<dbReference type="AlphaFoldDB" id="A0AAD3D5C3"/>
<gene>
    <name evidence="2" type="ORF">CTEN210_13452</name>
</gene>
<dbReference type="EMBL" id="BLLK01000057">
    <property type="protein sequence ID" value="GFH56976.1"/>
    <property type="molecule type" value="Genomic_DNA"/>
</dbReference>
<feature type="transmembrane region" description="Helical" evidence="1">
    <location>
        <begin position="179"/>
        <end position="199"/>
    </location>
</feature>
<sequence>MSGPQQQRQHFFFMFLMTTITKLGFAGLFLSAAVFHHSEQSDVIVKFCEQVDDRDAVWCYFDFIGGLLICGTILLFISILTEAFGVDKNGYITILHLMGCLCLMAASVIYVLLGLNDDLFNFFVIDEPDVIGNLRIAGGVITAFSCIGSILFMIFGVLSNDDVRSSSSEYLLSRYDACVVVLITGSAFYTLHAILYPFANYKKVMEEVRTPRYMQSSNLRANPNVYNREPLEKETDLEAAVEI</sequence>
<keyword evidence="1" id="KW-0812">Transmembrane</keyword>
<feature type="transmembrane region" description="Helical" evidence="1">
    <location>
        <begin position="56"/>
        <end position="79"/>
    </location>
</feature>
<dbReference type="Proteomes" id="UP001054902">
    <property type="component" value="Unassembled WGS sequence"/>
</dbReference>
<keyword evidence="3" id="KW-1185">Reference proteome</keyword>
<name>A0AAD3D5C3_9STRA</name>
<reference evidence="2 3" key="1">
    <citation type="journal article" date="2021" name="Sci. Rep.">
        <title>The genome of the diatom Chaetoceros tenuissimus carries an ancient integrated fragment of an extant virus.</title>
        <authorList>
            <person name="Hongo Y."/>
            <person name="Kimura K."/>
            <person name="Takaki Y."/>
            <person name="Yoshida Y."/>
            <person name="Baba S."/>
            <person name="Kobayashi G."/>
            <person name="Nagasaki K."/>
            <person name="Hano T."/>
            <person name="Tomaru Y."/>
        </authorList>
    </citation>
    <scope>NUCLEOTIDE SEQUENCE [LARGE SCALE GENOMIC DNA]</scope>
    <source>
        <strain evidence="2 3">NIES-3715</strain>
    </source>
</reference>
<feature type="transmembrane region" description="Helical" evidence="1">
    <location>
        <begin position="136"/>
        <end position="159"/>
    </location>
</feature>
<proteinExistence type="predicted"/>
<evidence type="ECO:0000256" key="1">
    <source>
        <dbReference type="SAM" id="Phobius"/>
    </source>
</evidence>
<accession>A0AAD3D5C3</accession>
<evidence type="ECO:0000313" key="2">
    <source>
        <dbReference type="EMBL" id="GFH56976.1"/>
    </source>
</evidence>
<keyword evidence="1" id="KW-1133">Transmembrane helix</keyword>